<feature type="transmembrane region" description="Helical" evidence="9">
    <location>
        <begin position="43"/>
        <end position="61"/>
    </location>
</feature>
<comment type="caution">
    <text evidence="10">The sequence shown here is derived from an EMBL/GenBank/DDBJ whole genome shotgun (WGS) entry which is preliminary data.</text>
</comment>
<comment type="similarity">
    <text evidence="2">Belongs to the autoinducer-2 exporter (AI-2E) (TC 2.A.86) family.</text>
</comment>
<keyword evidence="7 9" id="KW-0472">Membrane</keyword>
<dbReference type="AlphaFoldDB" id="A0A9D2TAC1"/>
<accession>A0A9D2TAC1</accession>
<feature type="transmembrane region" description="Helical" evidence="9">
    <location>
        <begin position="9"/>
        <end position="31"/>
    </location>
</feature>
<evidence type="ECO:0000256" key="7">
    <source>
        <dbReference type="ARBA" id="ARBA00023136"/>
    </source>
</evidence>
<organism evidence="10 11">
    <name type="scientific">Candidatus Blautia merdavium</name>
    <dbReference type="NCBI Taxonomy" id="2838494"/>
    <lineage>
        <taxon>Bacteria</taxon>
        <taxon>Bacillati</taxon>
        <taxon>Bacillota</taxon>
        <taxon>Clostridia</taxon>
        <taxon>Lachnospirales</taxon>
        <taxon>Lachnospiraceae</taxon>
        <taxon>Blautia</taxon>
    </lineage>
</organism>
<keyword evidence="6 9" id="KW-1133">Transmembrane helix</keyword>
<dbReference type="Pfam" id="PF01594">
    <property type="entry name" value="AI-2E_transport"/>
    <property type="match status" value="1"/>
</dbReference>
<dbReference type="PANTHER" id="PTHR21716">
    <property type="entry name" value="TRANSMEMBRANE PROTEIN"/>
    <property type="match status" value="1"/>
</dbReference>
<feature type="region of interest" description="Disordered" evidence="8">
    <location>
        <begin position="414"/>
        <end position="448"/>
    </location>
</feature>
<feature type="transmembrane region" description="Helical" evidence="9">
    <location>
        <begin position="94"/>
        <end position="120"/>
    </location>
</feature>
<feature type="compositionally biased region" description="Basic and acidic residues" evidence="8">
    <location>
        <begin position="416"/>
        <end position="427"/>
    </location>
</feature>
<keyword evidence="4" id="KW-1003">Cell membrane</keyword>
<sequence length="448" mass="50787">MKFRWNKKYLYWGTTAFLVVCASMLFYFVLFRMDVLFDGVHKIVSIMMPIICGAIIAYLLIPIVNFMEKKWFFPLLSRQSGAVITRRKRKAVRFVSIFLALILALLVIYSLIAMIMPSIIESVISIINDSPRYFQNIQHWLESLLKNNPQWQTMVLDNIETFSPRLEAFLNSQVLPQLKELLQHLTTGVFGTLVFIKNVLIGLIISIYLMLDKEKLVTQSKMCVYALFDAERANHIVQAFRFTHKTFGGFISGKIIDSLIIGILCYIGTSLIGTPYQLLVSVVVGVTNVIPFFGPYLGAIPSAFLILMVNPLQCLYFLIFILILQQFDGNILGPKILGDSTGLTSFMVIVAILLFGGLFGVPGMIIGVPLWAVIIAAIKYFREEALKKKSMPSKDGAYENMDYLDPRTLKPVLRKPSWEESAHKESPGSEEEEPSKASEKNHREEEKQ</sequence>
<feature type="transmembrane region" description="Helical" evidence="9">
    <location>
        <begin position="259"/>
        <end position="279"/>
    </location>
</feature>
<evidence type="ECO:0000256" key="4">
    <source>
        <dbReference type="ARBA" id="ARBA00022475"/>
    </source>
</evidence>
<evidence type="ECO:0000313" key="10">
    <source>
        <dbReference type="EMBL" id="HJC63145.1"/>
    </source>
</evidence>
<dbReference type="EMBL" id="DWVZ01000078">
    <property type="protein sequence ID" value="HJC63145.1"/>
    <property type="molecule type" value="Genomic_DNA"/>
</dbReference>
<dbReference type="GO" id="GO:0005886">
    <property type="term" value="C:plasma membrane"/>
    <property type="evidence" value="ECO:0007669"/>
    <property type="project" value="UniProtKB-SubCell"/>
</dbReference>
<keyword evidence="5 9" id="KW-0812">Transmembrane</keyword>
<feature type="compositionally biased region" description="Basic and acidic residues" evidence="8">
    <location>
        <begin position="434"/>
        <end position="448"/>
    </location>
</feature>
<comment type="subcellular location">
    <subcellularLocation>
        <location evidence="1">Cell membrane</location>
        <topology evidence="1">Multi-pass membrane protein</topology>
    </subcellularLocation>
</comment>
<reference evidence="10" key="1">
    <citation type="journal article" date="2021" name="PeerJ">
        <title>Extensive microbial diversity within the chicken gut microbiome revealed by metagenomics and culture.</title>
        <authorList>
            <person name="Gilroy R."/>
            <person name="Ravi A."/>
            <person name="Getino M."/>
            <person name="Pursley I."/>
            <person name="Horton D.L."/>
            <person name="Alikhan N.F."/>
            <person name="Baker D."/>
            <person name="Gharbi K."/>
            <person name="Hall N."/>
            <person name="Watson M."/>
            <person name="Adriaenssens E.M."/>
            <person name="Foster-Nyarko E."/>
            <person name="Jarju S."/>
            <person name="Secka A."/>
            <person name="Antonio M."/>
            <person name="Oren A."/>
            <person name="Chaudhuri R.R."/>
            <person name="La Ragione R."/>
            <person name="Hildebrand F."/>
            <person name="Pallen M.J."/>
        </authorList>
    </citation>
    <scope>NUCLEOTIDE SEQUENCE</scope>
    <source>
        <strain evidence="10">ChiBcec2-3848</strain>
    </source>
</reference>
<evidence type="ECO:0000256" key="3">
    <source>
        <dbReference type="ARBA" id="ARBA00022448"/>
    </source>
</evidence>
<name>A0A9D2TAC1_9FIRM</name>
<keyword evidence="3" id="KW-0813">Transport</keyword>
<reference evidence="10" key="2">
    <citation type="submission" date="2021-04" db="EMBL/GenBank/DDBJ databases">
        <authorList>
            <person name="Gilroy R."/>
        </authorList>
    </citation>
    <scope>NUCLEOTIDE SEQUENCE</scope>
    <source>
        <strain evidence="10">ChiBcec2-3848</strain>
    </source>
</reference>
<feature type="transmembrane region" description="Helical" evidence="9">
    <location>
        <begin position="189"/>
        <end position="211"/>
    </location>
</feature>
<evidence type="ECO:0000313" key="11">
    <source>
        <dbReference type="Proteomes" id="UP000823886"/>
    </source>
</evidence>
<protein>
    <submittedName>
        <fullName evidence="10">AI-2E family transporter</fullName>
    </submittedName>
</protein>
<gene>
    <name evidence="10" type="ORF">H9753_05950</name>
</gene>
<evidence type="ECO:0000256" key="8">
    <source>
        <dbReference type="SAM" id="MobiDB-lite"/>
    </source>
</evidence>
<evidence type="ECO:0000256" key="5">
    <source>
        <dbReference type="ARBA" id="ARBA00022692"/>
    </source>
</evidence>
<dbReference type="PANTHER" id="PTHR21716:SF53">
    <property type="entry name" value="PERMEASE PERM-RELATED"/>
    <property type="match status" value="1"/>
</dbReference>
<feature type="transmembrane region" description="Helical" evidence="9">
    <location>
        <begin position="299"/>
        <end position="324"/>
    </location>
</feature>
<dbReference type="Proteomes" id="UP000823886">
    <property type="component" value="Unassembled WGS sequence"/>
</dbReference>
<proteinExistence type="inferred from homology"/>
<evidence type="ECO:0000256" key="6">
    <source>
        <dbReference type="ARBA" id="ARBA00022989"/>
    </source>
</evidence>
<evidence type="ECO:0000256" key="1">
    <source>
        <dbReference type="ARBA" id="ARBA00004651"/>
    </source>
</evidence>
<dbReference type="InterPro" id="IPR002549">
    <property type="entry name" value="AI-2E-like"/>
</dbReference>
<evidence type="ECO:0000256" key="2">
    <source>
        <dbReference type="ARBA" id="ARBA00009773"/>
    </source>
</evidence>
<dbReference type="GO" id="GO:0055085">
    <property type="term" value="P:transmembrane transport"/>
    <property type="evidence" value="ECO:0007669"/>
    <property type="project" value="TreeGrafter"/>
</dbReference>
<evidence type="ECO:0000256" key="9">
    <source>
        <dbReference type="SAM" id="Phobius"/>
    </source>
</evidence>
<feature type="transmembrane region" description="Helical" evidence="9">
    <location>
        <begin position="361"/>
        <end position="381"/>
    </location>
</feature>